<protein>
    <submittedName>
        <fullName evidence="3">Helix-hairpin-helix domain-containing protein</fullName>
    </submittedName>
</protein>
<accession>A0ABT7SXG2</accession>
<reference evidence="3 4" key="1">
    <citation type="submission" date="2023-06" db="EMBL/GenBank/DDBJ databases">
        <title>Alteromonas sp. ASW11-36 isolated from intertidal sand.</title>
        <authorList>
            <person name="Li Y."/>
        </authorList>
    </citation>
    <scope>NUCLEOTIDE SEQUENCE [LARGE SCALE GENOMIC DNA]</scope>
    <source>
        <strain evidence="3 4">ASW11-36</strain>
    </source>
</reference>
<feature type="signal peptide" evidence="1">
    <location>
        <begin position="1"/>
        <end position="24"/>
    </location>
</feature>
<evidence type="ECO:0000256" key="1">
    <source>
        <dbReference type="SAM" id="SignalP"/>
    </source>
</evidence>
<comment type="caution">
    <text evidence="3">The sequence shown here is derived from an EMBL/GenBank/DDBJ whole genome shotgun (WGS) entry which is preliminary data.</text>
</comment>
<proteinExistence type="predicted"/>
<dbReference type="EMBL" id="JAUCBP010000006">
    <property type="protein sequence ID" value="MDM7860234.1"/>
    <property type="molecule type" value="Genomic_DNA"/>
</dbReference>
<feature type="domain" description="Helix-hairpin-helix DNA-binding motif class 1" evidence="2">
    <location>
        <begin position="80"/>
        <end position="99"/>
    </location>
</feature>
<dbReference type="Gene3D" id="1.10.150.320">
    <property type="entry name" value="Photosystem II 12 kDa extrinsic protein"/>
    <property type="match status" value="1"/>
</dbReference>
<dbReference type="InterPro" id="IPR004509">
    <property type="entry name" value="Competence_ComEA_HhH"/>
</dbReference>
<dbReference type="SMART" id="SM00278">
    <property type="entry name" value="HhH1"/>
    <property type="match status" value="2"/>
</dbReference>
<evidence type="ECO:0000313" key="3">
    <source>
        <dbReference type="EMBL" id="MDM7860234.1"/>
    </source>
</evidence>
<organism evidence="3 4">
    <name type="scientific">Alteromonas arenosi</name>
    <dbReference type="NCBI Taxonomy" id="3055817"/>
    <lineage>
        <taxon>Bacteria</taxon>
        <taxon>Pseudomonadati</taxon>
        <taxon>Pseudomonadota</taxon>
        <taxon>Gammaproteobacteria</taxon>
        <taxon>Alteromonadales</taxon>
        <taxon>Alteromonadaceae</taxon>
        <taxon>Alteromonas/Salinimonas group</taxon>
        <taxon>Alteromonas</taxon>
    </lineage>
</organism>
<evidence type="ECO:0000313" key="4">
    <source>
        <dbReference type="Proteomes" id="UP001234343"/>
    </source>
</evidence>
<dbReference type="PANTHER" id="PTHR21180:SF32">
    <property type="entry name" value="ENDONUCLEASE_EXONUCLEASE_PHOSPHATASE FAMILY DOMAIN-CONTAINING PROTEIN 1"/>
    <property type="match status" value="1"/>
</dbReference>
<feature type="chain" id="PRO_5047020672" evidence="1">
    <location>
        <begin position="25"/>
        <end position="102"/>
    </location>
</feature>
<feature type="domain" description="Helix-hairpin-helix DNA-binding motif class 1" evidence="2">
    <location>
        <begin position="50"/>
        <end position="69"/>
    </location>
</feature>
<dbReference type="InterPro" id="IPR051675">
    <property type="entry name" value="Endo/Exo/Phosphatase_dom_1"/>
</dbReference>
<keyword evidence="1" id="KW-0732">Signal</keyword>
<gene>
    <name evidence="3" type="ORF">QTP81_06470</name>
</gene>
<keyword evidence="4" id="KW-1185">Reference proteome</keyword>
<sequence>MKKLLMNGLMMSLALFIAAQPATAAGAKPAANKPYAEQAVRLNLNTASVEQLTQLKGIGKAKAEAIVEYRNTIGQFQTVEQLEDVKGIGKKMVEKLKSQVTV</sequence>
<evidence type="ECO:0000259" key="2">
    <source>
        <dbReference type="SMART" id="SM00278"/>
    </source>
</evidence>
<dbReference type="NCBIfam" id="TIGR00426">
    <property type="entry name" value="competence protein ComEA helix-hairpin-helix repeat region"/>
    <property type="match status" value="1"/>
</dbReference>
<dbReference type="Proteomes" id="UP001234343">
    <property type="component" value="Unassembled WGS sequence"/>
</dbReference>
<dbReference type="SUPFAM" id="SSF47781">
    <property type="entry name" value="RuvA domain 2-like"/>
    <property type="match status" value="1"/>
</dbReference>
<dbReference type="InterPro" id="IPR010994">
    <property type="entry name" value="RuvA_2-like"/>
</dbReference>
<dbReference type="InterPro" id="IPR003583">
    <property type="entry name" value="Hlx-hairpin-Hlx_DNA-bd_motif"/>
</dbReference>
<dbReference type="RefSeq" id="WP_289364492.1">
    <property type="nucleotide sequence ID" value="NZ_JAUCBP010000006.1"/>
</dbReference>
<dbReference type="Pfam" id="PF12836">
    <property type="entry name" value="HHH_3"/>
    <property type="match status" value="1"/>
</dbReference>
<name>A0ABT7SXG2_9ALTE</name>
<dbReference type="PANTHER" id="PTHR21180">
    <property type="entry name" value="ENDONUCLEASE/EXONUCLEASE/PHOSPHATASE FAMILY DOMAIN-CONTAINING PROTEIN 1"/>
    <property type="match status" value="1"/>
</dbReference>